<dbReference type="STRING" id="1263868.RESH_06162"/>
<reference evidence="1 2" key="1">
    <citation type="journal article" date="2013" name="Mar. Genomics">
        <title>Expression of sulfatases in Rhodopirellula baltica and the diversity of sulfatases in the genus Rhodopirellula.</title>
        <authorList>
            <person name="Wegner C.E."/>
            <person name="Richter-Heitmann T."/>
            <person name="Klindworth A."/>
            <person name="Klockow C."/>
            <person name="Richter M."/>
            <person name="Achstetter T."/>
            <person name="Glockner F.O."/>
            <person name="Harder J."/>
        </authorList>
    </citation>
    <scope>NUCLEOTIDE SEQUENCE [LARGE SCALE GENOMIC DNA]</scope>
    <source>
        <strain evidence="1 2">SH398</strain>
    </source>
</reference>
<dbReference type="PATRIC" id="fig|1263868.3.peg.6686"/>
<comment type="caution">
    <text evidence="1">The sequence shown here is derived from an EMBL/GenBank/DDBJ whole genome shotgun (WGS) entry which is preliminary data.</text>
</comment>
<dbReference type="Proteomes" id="UP000011996">
    <property type="component" value="Unassembled WGS sequence"/>
</dbReference>
<evidence type="ECO:0000313" key="1">
    <source>
        <dbReference type="EMBL" id="EMI23260.1"/>
    </source>
</evidence>
<evidence type="ECO:0000313" key="2">
    <source>
        <dbReference type="Proteomes" id="UP000011996"/>
    </source>
</evidence>
<protein>
    <submittedName>
        <fullName evidence="1">Uncharacterized protein</fullName>
    </submittedName>
</protein>
<name>M5RVD0_9BACT</name>
<gene>
    <name evidence="1" type="ORF">RESH_06162</name>
</gene>
<dbReference type="EMBL" id="ANOF01000204">
    <property type="protein sequence ID" value="EMI23260.1"/>
    <property type="molecule type" value="Genomic_DNA"/>
</dbReference>
<dbReference type="AlphaFoldDB" id="M5RVD0"/>
<accession>M5RVD0</accession>
<proteinExistence type="predicted"/>
<organism evidence="1 2">
    <name type="scientific">Rhodopirellula europaea SH398</name>
    <dbReference type="NCBI Taxonomy" id="1263868"/>
    <lineage>
        <taxon>Bacteria</taxon>
        <taxon>Pseudomonadati</taxon>
        <taxon>Planctomycetota</taxon>
        <taxon>Planctomycetia</taxon>
        <taxon>Pirellulales</taxon>
        <taxon>Pirellulaceae</taxon>
        <taxon>Rhodopirellula</taxon>
    </lineage>
</organism>
<sequence length="45" mass="5375">MRWHNDDTLEYHCRSIVSSEMIHRSTIDFATFRSTDNSSYAIHRS</sequence>